<dbReference type="InterPro" id="IPR003593">
    <property type="entry name" value="AAA+_ATPase"/>
</dbReference>
<evidence type="ECO:0000256" key="2">
    <source>
        <dbReference type="ARBA" id="ARBA00022741"/>
    </source>
</evidence>
<comment type="caution">
    <text evidence="5">The sequence shown here is derived from an EMBL/GenBank/DDBJ whole genome shotgun (WGS) entry which is preliminary data.</text>
</comment>
<dbReference type="InterPro" id="IPR027417">
    <property type="entry name" value="P-loop_NTPase"/>
</dbReference>
<organism evidence="5 6">
    <name type="scientific">Lamprobacter modestohalophilus</name>
    <dbReference type="NCBI Taxonomy" id="1064514"/>
    <lineage>
        <taxon>Bacteria</taxon>
        <taxon>Pseudomonadati</taxon>
        <taxon>Pseudomonadota</taxon>
        <taxon>Gammaproteobacteria</taxon>
        <taxon>Chromatiales</taxon>
        <taxon>Chromatiaceae</taxon>
        <taxon>Lamprobacter</taxon>
    </lineage>
</organism>
<keyword evidence="1" id="KW-0813">Transport</keyword>
<dbReference type="GO" id="GO:0005524">
    <property type="term" value="F:ATP binding"/>
    <property type="evidence" value="ECO:0007669"/>
    <property type="project" value="UniProtKB-KW"/>
</dbReference>
<dbReference type="Proteomes" id="UP001138768">
    <property type="component" value="Unassembled WGS sequence"/>
</dbReference>
<proteinExistence type="predicted"/>
<evidence type="ECO:0000313" key="6">
    <source>
        <dbReference type="Proteomes" id="UP001138768"/>
    </source>
</evidence>
<dbReference type="GO" id="GO:0016887">
    <property type="term" value="F:ATP hydrolysis activity"/>
    <property type="evidence" value="ECO:0007669"/>
    <property type="project" value="InterPro"/>
</dbReference>
<name>A0A9X1B5L4_9GAMM</name>
<feature type="domain" description="ABC transporter" evidence="4">
    <location>
        <begin position="2"/>
        <end position="235"/>
    </location>
</feature>
<dbReference type="PANTHER" id="PTHR42781">
    <property type="entry name" value="SPERMIDINE/PUTRESCINE IMPORT ATP-BINDING PROTEIN POTA"/>
    <property type="match status" value="1"/>
</dbReference>
<dbReference type="PANTHER" id="PTHR42781:SF4">
    <property type="entry name" value="SPERMIDINE_PUTRESCINE IMPORT ATP-BINDING PROTEIN POTA"/>
    <property type="match status" value="1"/>
</dbReference>
<evidence type="ECO:0000256" key="1">
    <source>
        <dbReference type="ARBA" id="ARBA00022448"/>
    </source>
</evidence>
<dbReference type="RefSeq" id="WP_200246324.1">
    <property type="nucleotide sequence ID" value="NZ_NRRY01000029.1"/>
</dbReference>
<keyword evidence="3 5" id="KW-0067">ATP-binding</keyword>
<dbReference type="GO" id="GO:0015697">
    <property type="term" value="P:quaternary ammonium group transport"/>
    <property type="evidence" value="ECO:0007669"/>
    <property type="project" value="UniProtKB-ARBA"/>
</dbReference>
<protein>
    <submittedName>
        <fullName evidence="5">ABC transporter ATP-binding protein</fullName>
    </submittedName>
</protein>
<dbReference type="EMBL" id="NRRY01000029">
    <property type="protein sequence ID" value="MBK1619981.1"/>
    <property type="molecule type" value="Genomic_DNA"/>
</dbReference>
<sequence>MLSYIGVSKGYGGQLALDGIDLDCAEAATTVLIGPSGCGKSTLLRLAAGLIRADAGEVWFEGAPLGAENLRAARLRMGYMIQEGGLFPHLSVRANVELMARELGWPTSKRRERLAELAELVQLPATLLDRFPLELSGGQRQRAALMRALMLDPDLILLDEPLGALDPMIRVELQRELAAIFQRLHKTVLMVTHDLAEAVFFGDQLVLLRAGRIVQQGSAQALLQSPAEPFVAEFVNAQREPQRVLMEVSQGLSAPVF</sequence>
<dbReference type="Gene3D" id="3.40.50.300">
    <property type="entry name" value="P-loop containing nucleotide triphosphate hydrolases"/>
    <property type="match status" value="1"/>
</dbReference>
<dbReference type="AlphaFoldDB" id="A0A9X1B5L4"/>
<evidence type="ECO:0000256" key="3">
    <source>
        <dbReference type="ARBA" id="ARBA00022840"/>
    </source>
</evidence>
<dbReference type="SUPFAM" id="SSF52540">
    <property type="entry name" value="P-loop containing nucleoside triphosphate hydrolases"/>
    <property type="match status" value="1"/>
</dbReference>
<evidence type="ECO:0000259" key="4">
    <source>
        <dbReference type="PROSITE" id="PS50893"/>
    </source>
</evidence>
<keyword evidence="6" id="KW-1185">Reference proteome</keyword>
<dbReference type="PROSITE" id="PS50893">
    <property type="entry name" value="ABC_TRANSPORTER_2"/>
    <property type="match status" value="1"/>
</dbReference>
<evidence type="ECO:0000313" key="5">
    <source>
        <dbReference type="EMBL" id="MBK1619981.1"/>
    </source>
</evidence>
<gene>
    <name evidence="5" type="ORF">CKO42_16345</name>
</gene>
<reference evidence="5 6" key="1">
    <citation type="journal article" date="2020" name="Microorganisms">
        <title>Osmotic Adaptation and Compatible Solute Biosynthesis of Phototrophic Bacteria as Revealed from Genome Analyses.</title>
        <authorList>
            <person name="Imhoff J.F."/>
            <person name="Rahn T."/>
            <person name="Kunzel S."/>
            <person name="Keller A."/>
            <person name="Neulinger S.C."/>
        </authorList>
    </citation>
    <scope>NUCLEOTIDE SEQUENCE [LARGE SCALE GENOMIC DNA]</scope>
    <source>
        <strain evidence="5 6">DSM 25653</strain>
    </source>
</reference>
<dbReference type="InterPro" id="IPR003439">
    <property type="entry name" value="ABC_transporter-like_ATP-bd"/>
</dbReference>
<accession>A0A9X1B5L4</accession>
<dbReference type="InterPro" id="IPR050093">
    <property type="entry name" value="ABC_SmlMolc_Importer"/>
</dbReference>
<keyword evidence="2" id="KW-0547">Nucleotide-binding</keyword>
<dbReference type="SMART" id="SM00382">
    <property type="entry name" value="AAA"/>
    <property type="match status" value="1"/>
</dbReference>
<dbReference type="FunFam" id="3.40.50.300:FF:000425">
    <property type="entry name" value="Probable ABC transporter, ATP-binding subunit"/>
    <property type="match status" value="1"/>
</dbReference>
<dbReference type="Pfam" id="PF00005">
    <property type="entry name" value="ABC_tran"/>
    <property type="match status" value="1"/>
</dbReference>